<protein>
    <submittedName>
        <fullName evidence="2">Putative capsid assembly protein</fullName>
    </submittedName>
</protein>
<dbReference type="Pfam" id="PF05396">
    <property type="entry name" value="Phage_T7_Capsid"/>
    <property type="match status" value="1"/>
</dbReference>
<sequence>MSGESQASVYASFGVQSMVLSGENIEEHRQAMLEEDVAVRDGDDQIVLNPEADNVTVKDLTEDPYGQEDRTEITIPTEGDLETEVDEDAQEGSSEEGDGEQEGGEEQPGEVGDQLGEPSDELTKASAEIKEYADGFAQMRAQAVSNGLSEEMAAQVEAEYENDGQLSEASLEALKAAGFSPAFVKSFIQGQEAMATAYVNSIVEYAGGKAQWDVLIGHLQSNSPDTVEVLEAAIQRQDLAAIRATINLAKTSHKAKFGKAPARTVTKAAPATKQGKEPVKAEGFKSQDEMVKAMMDRRYGTDAAYRNEVRRKVEASNW</sequence>
<accession>F0V6Z6</accession>
<keyword evidence="3" id="KW-1185">Reference proteome</keyword>
<dbReference type="OrthoDB" id="9213at10239"/>
<evidence type="ECO:0000256" key="1">
    <source>
        <dbReference type="SAM" id="MobiDB-lite"/>
    </source>
</evidence>
<dbReference type="InterPro" id="IPR008768">
    <property type="entry name" value="Gp9-like"/>
</dbReference>
<dbReference type="Proteomes" id="UP000007493">
    <property type="component" value="Segment"/>
</dbReference>
<proteinExistence type="predicted"/>
<dbReference type="EMBL" id="FR823298">
    <property type="protein sequence ID" value="CBZ42008.1"/>
    <property type="molecule type" value="Genomic_DNA"/>
</dbReference>
<evidence type="ECO:0000313" key="3">
    <source>
        <dbReference type="Proteomes" id="UP000007493"/>
    </source>
</evidence>
<feature type="compositionally biased region" description="Acidic residues" evidence="1">
    <location>
        <begin position="79"/>
        <end position="108"/>
    </location>
</feature>
<dbReference type="GeneID" id="10322127"/>
<organism evidence="2 3">
    <name type="scientific">Pseudomonas phage phi15</name>
    <dbReference type="NCBI Taxonomy" id="988656"/>
    <lineage>
        <taxon>Viruses</taxon>
        <taxon>Duplodnaviria</taxon>
        <taxon>Heunggongvirae</taxon>
        <taxon>Uroviricota</taxon>
        <taxon>Caudoviricetes</taxon>
        <taxon>Autographivirales</taxon>
        <taxon>Autotranscriptaviridae</taxon>
        <taxon>Studiervirinae</taxon>
        <taxon>Troedvirus</taxon>
        <taxon>Troedvirus Phi15</taxon>
    </lineage>
</organism>
<dbReference type="RefSeq" id="YP_004286213.1">
    <property type="nucleotide sequence ID" value="NC_015208.1"/>
</dbReference>
<reference evidence="2" key="2">
    <citation type="submission" date="2011-03" db="EMBL/GenBank/DDBJ databases">
        <title>The T7-Related Pseudomonas putida Phage phi15 Displays Virion-Associated Biofilm Eradication Properties.</title>
        <authorList>
            <person name="Cornelissen A."/>
            <person name="Ceyssens P.J."/>
            <person name="T'Syen J."/>
            <person name="Van Praet H."/>
        </authorList>
    </citation>
    <scope>NUCLEOTIDE SEQUENCE [LARGE SCALE GENOMIC DNA]</scope>
</reference>
<evidence type="ECO:0000313" key="2">
    <source>
        <dbReference type="EMBL" id="CBZ42008.1"/>
    </source>
</evidence>
<name>F0V6Z6_9CAUD</name>
<reference evidence="2" key="1">
    <citation type="submission" date="2011-02" db="EMBL/GenBank/DDBJ databases">
        <authorList>
            <person name="Cornelissen A.A."/>
        </authorList>
    </citation>
    <scope>NUCLEOTIDE SEQUENCE [LARGE SCALE GENOMIC DNA]</scope>
</reference>
<feature type="region of interest" description="Disordered" evidence="1">
    <location>
        <begin position="42"/>
        <end position="122"/>
    </location>
</feature>
<dbReference type="KEGG" id="vg:10322127"/>
<dbReference type="GO" id="GO:0019069">
    <property type="term" value="P:viral capsid assembly"/>
    <property type="evidence" value="ECO:0007669"/>
    <property type="project" value="InterPro"/>
</dbReference>